<dbReference type="InterPro" id="IPR039793">
    <property type="entry name" value="UROS/Hem4"/>
</dbReference>
<evidence type="ECO:0000256" key="6">
    <source>
        <dbReference type="ARBA" id="ARBA00037589"/>
    </source>
</evidence>
<evidence type="ECO:0000256" key="9">
    <source>
        <dbReference type="RuleBase" id="RU366031"/>
    </source>
</evidence>
<sequence length="285" mass="29711">MTHDRALPSVIILRHPERSARIADALRAAGLRVFALPLTDTELPADVAAVAAELGALGRGAYEWLVVTSGNAVRALELVAASGPTSLPELVRAGGTRVAAVGSTTARLLADYDIEVHLVPRDASSAGLLGEFPHGTGAVLVPQGDLAPGDLQAGLAGRGWAVRRVEAYRTVPYPADAARRVPAIQEPGVQPPLLSRRDLAALAADAVHPAVVFTAPSTVRQFHEKLGSGPLAFFPVAIGRTTAAALRAQGWEPGATAAEPTPQGIARAVREAFSRAEPTYLHPHH</sequence>
<dbReference type="EC" id="4.2.1.75" evidence="3 9"/>
<dbReference type="Proteomes" id="UP000239187">
    <property type="component" value="Chromosome"/>
</dbReference>
<proteinExistence type="inferred from homology"/>
<evidence type="ECO:0000256" key="7">
    <source>
        <dbReference type="ARBA" id="ARBA00040167"/>
    </source>
</evidence>
<organism evidence="11 12">
    <name type="scientific">Arthrobacter agilis</name>
    <dbReference type="NCBI Taxonomy" id="37921"/>
    <lineage>
        <taxon>Bacteria</taxon>
        <taxon>Bacillati</taxon>
        <taxon>Actinomycetota</taxon>
        <taxon>Actinomycetes</taxon>
        <taxon>Micrococcales</taxon>
        <taxon>Micrococcaceae</taxon>
        <taxon>Arthrobacter</taxon>
    </lineage>
</organism>
<keyword evidence="5 9" id="KW-0627">Porphyrin biosynthesis</keyword>
<evidence type="ECO:0000256" key="3">
    <source>
        <dbReference type="ARBA" id="ARBA00013109"/>
    </source>
</evidence>
<name>A0A2L0UEC4_9MICC</name>
<dbReference type="CDD" id="cd06578">
    <property type="entry name" value="HemD"/>
    <property type="match status" value="1"/>
</dbReference>
<reference evidence="11 12" key="1">
    <citation type="submission" date="2017-11" db="EMBL/GenBank/DDBJ databases">
        <title>Draft genome of Arthrobacter agilis strain UMCV2, a plant growth-promoting rhizobacterium and biocontrol capacity of phytopathogenic fungi.</title>
        <authorList>
            <person name="Martinez-Camara R."/>
            <person name="Santoyo G."/>
            <person name="Moreno-Hagelsieb G."/>
            <person name="Valencia-Cantero E."/>
        </authorList>
    </citation>
    <scope>NUCLEOTIDE SEQUENCE [LARGE SCALE GENOMIC DNA]</scope>
    <source>
        <strain evidence="11 12">UMCV2</strain>
    </source>
</reference>
<dbReference type="GO" id="GO:0006782">
    <property type="term" value="P:protoporphyrinogen IX biosynthetic process"/>
    <property type="evidence" value="ECO:0007669"/>
    <property type="project" value="UniProtKB-UniRule"/>
</dbReference>
<dbReference type="SUPFAM" id="SSF69618">
    <property type="entry name" value="HemD-like"/>
    <property type="match status" value="1"/>
</dbReference>
<evidence type="ECO:0000256" key="1">
    <source>
        <dbReference type="ARBA" id="ARBA00004772"/>
    </source>
</evidence>
<dbReference type="GO" id="GO:0004852">
    <property type="term" value="F:uroporphyrinogen-III synthase activity"/>
    <property type="evidence" value="ECO:0007669"/>
    <property type="project" value="UniProtKB-UniRule"/>
</dbReference>
<feature type="domain" description="Tetrapyrrole biosynthesis uroporphyrinogen III synthase" evidence="10">
    <location>
        <begin position="21"/>
        <end position="265"/>
    </location>
</feature>
<dbReference type="RefSeq" id="WP_208741582.1">
    <property type="nucleotide sequence ID" value="NZ_CP024915.1"/>
</dbReference>
<dbReference type="AlphaFoldDB" id="A0A2L0UEC4"/>
<dbReference type="Gene3D" id="3.40.50.10090">
    <property type="match status" value="2"/>
</dbReference>
<comment type="catalytic activity">
    <reaction evidence="8 9">
        <text>hydroxymethylbilane = uroporphyrinogen III + H2O</text>
        <dbReference type="Rhea" id="RHEA:18965"/>
        <dbReference type="ChEBI" id="CHEBI:15377"/>
        <dbReference type="ChEBI" id="CHEBI:57308"/>
        <dbReference type="ChEBI" id="CHEBI:57845"/>
        <dbReference type="EC" id="4.2.1.75"/>
    </reaction>
</comment>
<evidence type="ECO:0000256" key="8">
    <source>
        <dbReference type="ARBA" id="ARBA00048617"/>
    </source>
</evidence>
<dbReference type="InterPro" id="IPR036108">
    <property type="entry name" value="4pyrrol_syn_uPrphyn_synt_sf"/>
</dbReference>
<dbReference type="UniPathway" id="UPA00251">
    <property type="reaction ID" value="UER00320"/>
</dbReference>
<evidence type="ECO:0000313" key="11">
    <source>
        <dbReference type="EMBL" id="AUZ87566.1"/>
    </source>
</evidence>
<comment type="pathway">
    <text evidence="1 9">Porphyrin-containing compound metabolism; protoporphyrin-IX biosynthesis; coproporphyrinogen-III from 5-aminolevulinate: step 3/4.</text>
</comment>
<gene>
    <name evidence="11" type="ORF">CVO76_07930</name>
</gene>
<dbReference type="EMBL" id="CP024915">
    <property type="protein sequence ID" value="AUZ87566.1"/>
    <property type="molecule type" value="Genomic_DNA"/>
</dbReference>
<keyword evidence="4 9" id="KW-0456">Lyase</keyword>
<evidence type="ECO:0000256" key="2">
    <source>
        <dbReference type="ARBA" id="ARBA00008133"/>
    </source>
</evidence>
<evidence type="ECO:0000256" key="5">
    <source>
        <dbReference type="ARBA" id="ARBA00023244"/>
    </source>
</evidence>
<dbReference type="PANTHER" id="PTHR38042:SF1">
    <property type="entry name" value="UROPORPHYRINOGEN-III SYNTHASE, CHLOROPLASTIC"/>
    <property type="match status" value="1"/>
</dbReference>
<dbReference type="InterPro" id="IPR003754">
    <property type="entry name" value="4pyrrol_synth_uPrphyn_synth"/>
</dbReference>
<accession>A0A2L0UEC4</accession>
<evidence type="ECO:0000256" key="4">
    <source>
        <dbReference type="ARBA" id="ARBA00023239"/>
    </source>
</evidence>
<dbReference type="PANTHER" id="PTHR38042">
    <property type="entry name" value="UROPORPHYRINOGEN-III SYNTHASE, CHLOROPLASTIC"/>
    <property type="match status" value="1"/>
</dbReference>
<dbReference type="GO" id="GO:0006780">
    <property type="term" value="P:uroporphyrinogen III biosynthetic process"/>
    <property type="evidence" value="ECO:0007669"/>
    <property type="project" value="UniProtKB-UniRule"/>
</dbReference>
<protein>
    <recommendedName>
        <fullName evidence="7 9">Uroporphyrinogen-III synthase</fullName>
        <ecNumber evidence="3 9">4.2.1.75</ecNumber>
    </recommendedName>
</protein>
<evidence type="ECO:0000259" key="10">
    <source>
        <dbReference type="Pfam" id="PF02602"/>
    </source>
</evidence>
<comment type="function">
    <text evidence="6 9">Catalyzes cyclization of the linear tetrapyrrole, hydroxymethylbilane, to the macrocyclic uroporphyrinogen III.</text>
</comment>
<evidence type="ECO:0000313" key="12">
    <source>
        <dbReference type="Proteomes" id="UP000239187"/>
    </source>
</evidence>
<comment type="similarity">
    <text evidence="2 9">Belongs to the uroporphyrinogen-III synthase family.</text>
</comment>
<dbReference type="Pfam" id="PF02602">
    <property type="entry name" value="HEM4"/>
    <property type="match status" value="1"/>
</dbReference>